<protein>
    <submittedName>
        <fullName evidence="1">SH3 domain-containing protein</fullName>
    </submittedName>
</protein>
<gene>
    <name evidence="1" type="ORF">FEF65_05665</name>
</gene>
<evidence type="ECO:0000313" key="2">
    <source>
        <dbReference type="Proteomes" id="UP000306585"/>
    </source>
</evidence>
<dbReference type="AlphaFoldDB" id="A0A5R9GVL6"/>
<evidence type="ECO:0000313" key="1">
    <source>
        <dbReference type="EMBL" id="TLS68012.1"/>
    </source>
</evidence>
<accession>A0A5R9GVL6</accession>
<name>A0A5R9GVL6_9PROT</name>
<proteinExistence type="predicted"/>
<keyword evidence="2" id="KW-1185">Reference proteome</keyword>
<dbReference type="OrthoDB" id="5293548at2"/>
<reference evidence="1 2" key="1">
    <citation type="journal article" date="2019" name="Appl. Environ. Microbiol.">
        <title>Environmental Evidence and Genomic Insight of Iron-oxidizing Bacteria Preference Towards More Corrosion Resistant Stainless Steel at Higher Salinities.</title>
        <authorList>
            <person name="Garrison C.E."/>
            <person name="Price K.A."/>
            <person name="Field E.K."/>
        </authorList>
    </citation>
    <scope>NUCLEOTIDE SEQUENCE [LARGE SCALE GENOMIC DNA]</scope>
    <source>
        <strain evidence="1 2">P3</strain>
    </source>
</reference>
<organism evidence="1 2">
    <name type="scientific">Mariprofundus erugo</name>
    <dbReference type="NCBI Taxonomy" id="2528639"/>
    <lineage>
        <taxon>Bacteria</taxon>
        <taxon>Pseudomonadati</taxon>
        <taxon>Pseudomonadota</taxon>
        <taxon>Candidatius Mariprofundia</taxon>
        <taxon>Mariprofundales</taxon>
        <taxon>Mariprofundaceae</taxon>
        <taxon>Mariprofundus</taxon>
    </lineage>
</organism>
<dbReference type="Proteomes" id="UP000306585">
    <property type="component" value="Unassembled WGS sequence"/>
</dbReference>
<sequence>MSGCVALTAVSAVPSALIGVVSEQFGGQEASFAYSMRRTIASIQASLQSMELDIDILEPQENGGYLIGFSNDNLDGNITLRRQTERLTTLYIKVRTNTREESVERAIIDLVEQRLKSLPAKAEFDKRSYQPLMKKPAPDSSRVAWFRPGAKLSADKSGKQDWLVVKLPSGKLAYLKGSITQK</sequence>
<comment type="caution">
    <text evidence="1">The sequence shown here is derived from an EMBL/GenBank/DDBJ whole genome shotgun (WGS) entry which is preliminary data.</text>
</comment>
<dbReference type="EMBL" id="VBRY01000004">
    <property type="protein sequence ID" value="TLS68012.1"/>
    <property type="molecule type" value="Genomic_DNA"/>
</dbReference>